<feature type="transmembrane region" description="Helical" evidence="1">
    <location>
        <begin position="37"/>
        <end position="60"/>
    </location>
</feature>
<feature type="transmembrane region" description="Helical" evidence="1">
    <location>
        <begin position="90"/>
        <end position="112"/>
    </location>
</feature>
<evidence type="ECO:0000256" key="1">
    <source>
        <dbReference type="SAM" id="Phobius"/>
    </source>
</evidence>
<sequence>MFSISFLPTALVLFSSLSIFFSFVAFSLSLVDYCVEVVWATILATFGTLGYHITFIALAYREQTRRNADAIFLTKSANYKQSSGGPVHRYYSTAGVVWGFVLVATWIIAFGVNTQITANGSGSIEAQYANHSWNLKVQIAHSFVTGVQSLLVLGMAIHCLMGRKRVGPAAADGRKSTGSSEKIDEKTFIRNLERTTGLTQGSRKSVASSRFSIDSIAPVPPARKKFGIPKPSLSAVRGKLPRQLVLSKYNR</sequence>
<proteinExistence type="predicted"/>
<keyword evidence="3" id="KW-1185">Reference proteome</keyword>
<keyword evidence="1" id="KW-1133">Transmembrane helix</keyword>
<gene>
    <name evidence="2" type="ORF">V5O48_013819</name>
</gene>
<accession>A0ABR3EZ62</accession>
<evidence type="ECO:0000313" key="2">
    <source>
        <dbReference type="EMBL" id="KAL0568169.1"/>
    </source>
</evidence>
<organism evidence="2 3">
    <name type="scientific">Marasmius crinis-equi</name>
    <dbReference type="NCBI Taxonomy" id="585013"/>
    <lineage>
        <taxon>Eukaryota</taxon>
        <taxon>Fungi</taxon>
        <taxon>Dikarya</taxon>
        <taxon>Basidiomycota</taxon>
        <taxon>Agaricomycotina</taxon>
        <taxon>Agaricomycetes</taxon>
        <taxon>Agaricomycetidae</taxon>
        <taxon>Agaricales</taxon>
        <taxon>Marasmiineae</taxon>
        <taxon>Marasmiaceae</taxon>
        <taxon>Marasmius</taxon>
    </lineage>
</organism>
<evidence type="ECO:0000313" key="3">
    <source>
        <dbReference type="Proteomes" id="UP001465976"/>
    </source>
</evidence>
<protein>
    <submittedName>
        <fullName evidence="2">Uncharacterized protein</fullName>
    </submittedName>
</protein>
<feature type="transmembrane region" description="Helical" evidence="1">
    <location>
        <begin position="139"/>
        <end position="160"/>
    </location>
</feature>
<comment type="caution">
    <text evidence="2">The sequence shown here is derived from an EMBL/GenBank/DDBJ whole genome shotgun (WGS) entry which is preliminary data.</text>
</comment>
<keyword evidence="1" id="KW-0472">Membrane</keyword>
<dbReference type="Proteomes" id="UP001465976">
    <property type="component" value="Unassembled WGS sequence"/>
</dbReference>
<keyword evidence="1" id="KW-0812">Transmembrane</keyword>
<dbReference type="EMBL" id="JBAHYK010001398">
    <property type="protein sequence ID" value="KAL0568169.1"/>
    <property type="molecule type" value="Genomic_DNA"/>
</dbReference>
<name>A0ABR3EZ62_9AGAR</name>
<reference evidence="2 3" key="1">
    <citation type="submission" date="2024-02" db="EMBL/GenBank/DDBJ databases">
        <title>A draft genome for the cacao thread blight pathogen Marasmius crinis-equi.</title>
        <authorList>
            <person name="Cohen S.P."/>
            <person name="Baruah I.K."/>
            <person name="Amoako-Attah I."/>
            <person name="Bukari Y."/>
            <person name="Meinhardt L.W."/>
            <person name="Bailey B.A."/>
        </authorList>
    </citation>
    <scope>NUCLEOTIDE SEQUENCE [LARGE SCALE GENOMIC DNA]</scope>
    <source>
        <strain evidence="2 3">GH-76</strain>
    </source>
</reference>